<dbReference type="Pfam" id="PF10366">
    <property type="entry name" value="Vps39_1"/>
    <property type="match status" value="1"/>
</dbReference>
<dbReference type="Ensembl" id="ENSSSCT00050062673.1">
    <property type="protein sequence ID" value="ENSSSCP00050026900.1"/>
    <property type="gene ID" value="ENSSSCG00050046063.1"/>
</dbReference>
<dbReference type="Ensembl" id="ENSSSCT00040096508.1">
    <property type="protein sequence ID" value="ENSSSCP00040042869.1"/>
    <property type="gene ID" value="ENSSSCG00040070174.1"/>
</dbReference>
<dbReference type="InterPro" id="IPR001180">
    <property type="entry name" value="CNH_dom"/>
</dbReference>
<proteinExistence type="predicted"/>
<gene>
    <name evidence="7" type="primary">TGFBRAP1</name>
</gene>
<dbReference type="PANTHER" id="PTHR12894">
    <property type="entry name" value="CNH DOMAIN CONTAINING"/>
    <property type="match status" value="1"/>
</dbReference>
<feature type="repeat" description="CHCR" evidence="5">
    <location>
        <begin position="563"/>
        <end position="727"/>
    </location>
</feature>
<dbReference type="GO" id="GO:0016192">
    <property type="term" value="P:vesicle-mediated transport"/>
    <property type="evidence" value="ECO:0007669"/>
    <property type="project" value="InterPro"/>
</dbReference>
<name>A0A8D1FT49_PIG</name>
<dbReference type="PROSITE" id="PS50236">
    <property type="entry name" value="CHCR"/>
    <property type="match status" value="1"/>
</dbReference>
<dbReference type="Proteomes" id="UP000694571">
    <property type="component" value="Unplaced"/>
</dbReference>
<reference evidence="7" key="1">
    <citation type="submission" date="2025-05" db="UniProtKB">
        <authorList>
            <consortium name="Ensembl"/>
        </authorList>
    </citation>
    <scope>IDENTIFICATION</scope>
</reference>
<dbReference type="Proteomes" id="UP000694722">
    <property type="component" value="Unplaced"/>
</dbReference>
<dbReference type="AlphaFoldDB" id="A0A8D1FT49"/>
<dbReference type="PANTHER" id="PTHR12894:SF27">
    <property type="entry name" value="TRANSFORMING GROWTH FACTOR-BETA RECEPTOR-ASSOCIATED PROTEIN 1"/>
    <property type="match status" value="1"/>
</dbReference>
<dbReference type="Pfam" id="PF00780">
    <property type="entry name" value="CNH"/>
    <property type="match status" value="1"/>
</dbReference>
<evidence type="ECO:0000256" key="2">
    <source>
        <dbReference type="ARBA" id="ARBA00022448"/>
    </source>
</evidence>
<evidence type="ECO:0000313" key="8">
    <source>
        <dbReference type="Proteomes" id="UP000694722"/>
    </source>
</evidence>
<dbReference type="InterPro" id="IPR032914">
    <property type="entry name" value="Vam6/VPS39/TRAP1"/>
</dbReference>
<dbReference type="GO" id="GO:0005737">
    <property type="term" value="C:cytoplasm"/>
    <property type="evidence" value="ECO:0007669"/>
    <property type="project" value="UniProtKB-SubCell"/>
</dbReference>
<comment type="subcellular location">
    <subcellularLocation>
        <location evidence="1">Cytoplasm</location>
    </subcellularLocation>
</comment>
<keyword evidence="4" id="KW-0653">Protein transport</keyword>
<sequence length="843" mass="94825">MMSTKAFTLVPAVEREQLMGDRERVSLECVECCGRNLYLGTSDCFVYHFLLEEKTLPTGTATFTATRQLHRHLGFKKAVNELRAASALSRLLVLCDGCISLVHMLSLEPVPSGARIKGAAAFALNENPVSGDPFCVEVCIISVKRRTIQVFLVYEDRVQIVREVSTPEQPLAVAVDGHFLCLALSTQYIILNYSTGASQDLFPYCSEEKRPIVKRIGRQEFLLAGPGGLGMFATVAGISQRAPVHWSENVIGAAVCFPYVIALDDEFITVHSMLDQQQKQTLPFKEGHILQDFEGRVIVATNKGVYILVPRPLEEQVQGLLASHRVEEALVLAKGARRNIPKEKFQVMYRRVLQQAGFIQFAQLQFLEAKELFRSGQLDVRELISLYPFLLPTSSSFTRSHPPLHEYADLNQLTQGDQEKVTRCKRFLMSYLNEVRSTEMANGYKEDVDTALLKLYAEADHDSLLDLLVTENFCLLTDSAAWLEKHKKYFALGLLYHYNKQDAAAVQLWVNIVNGDVQDATRSDLYEYVVDFLTYSLDPDLVWTYADWVLQKSQEVGVQVFTKRPLDDQQGSFNPDDIITCLKKYPRALVKYLEHLVMDRRLQREEYHTHLAMLYLDEVLQQKPGADATGAAVTETRAKLRHLLQKSDSYRVHFLLDRIRGAGLPMESAILHGKLEQHEDALRILVHELADFPAAEDYCLWRSEGRDPPYRQRLFHLLLALYLGPGPSSTELTVAAVDLLNRHAAEFDAAQVLQLLPGSWSVQLLCPFLTRAVRDSIHARRTTQVAVGLAKSENLIYKYDKVRASLALGFCSPRIRRGSGGARWAGRCAVAAAPPLPGAEDRG</sequence>
<dbReference type="PROSITE" id="PS50219">
    <property type="entry name" value="CNH"/>
    <property type="match status" value="1"/>
</dbReference>
<evidence type="ECO:0000256" key="5">
    <source>
        <dbReference type="PROSITE-ProRule" id="PRU01006"/>
    </source>
</evidence>
<accession>A0A8D1FT49</accession>
<evidence type="ECO:0000256" key="3">
    <source>
        <dbReference type="ARBA" id="ARBA00022490"/>
    </source>
</evidence>
<evidence type="ECO:0000256" key="4">
    <source>
        <dbReference type="ARBA" id="ARBA00022927"/>
    </source>
</evidence>
<evidence type="ECO:0000313" key="7">
    <source>
        <dbReference type="Ensembl" id="ENSSSCP00040042869.1"/>
    </source>
</evidence>
<dbReference type="InterPro" id="IPR019452">
    <property type="entry name" value="VPS39/TGF_beta_rcpt-assoc_1"/>
</dbReference>
<keyword evidence="3" id="KW-0963">Cytoplasm</keyword>
<keyword evidence="2" id="KW-0813">Transport</keyword>
<dbReference type="InterPro" id="IPR000547">
    <property type="entry name" value="Clathrin_H-chain/VPS_repeat"/>
</dbReference>
<evidence type="ECO:0000256" key="1">
    <source>
        <dbReference type="ARBA" id="ARBA00004496"/>
    </source>
</evidence>
<organism evidence="7 8">
    <name type="scientific">Sus scrofa</name>
    <name type="common">Pig</name>
    <dbReference type="NCBI Taxonomy" id="9823"/>
    <lineage>
        <taxon>Eukaryota</taxon>
        <taxon>Metazoa</taxon>
        <taxon>Chordata</taxon>
        <taxon>Craniata</taxon>
        <taxon>Vertebrata</taxon>
        <taxon>Euteleostomi</taxon>
        <taxon>Mammalia</taxon>
        <taxon>Eutheria</taxon>
        <taxon>Laurasiatheria</taxon>
        <taxon>Artiodactyla</taxon>
        <taxon>Suina</taxon>
        <taxon>Suidae</taxon>
        <taxon>Sus</taxon>
    </lineage>
</organism>
<dbReference type="GO" id="GO:0006886">
    <property type="term" value="P:intracellular protein transport"/>
    <property type="evidence" value="ECO:0007669"/>
    <property type="project" value="UniProtKB-UniRule"/>
</dbReference>
<feature type="domain" description="CNH" evidence="6">
    <location>
        <begin position="24"/>
        <end position="297"/>
    </location>
</feature>
<protein>
    <submittedName>
        <fullName evidence="7">Transforming growth factor beta receptor associated protein 1</fullName>
    </submittedName>
</protein>
<evidence type="ECO:0000259" key="6">
    <source>
        <dbReference type="PROSITE" id="PS50219"/>
    </source>
</evidence>